<evidence type="ECO:0000256" key="3">
    <source>
        <dbReference type="ARBA" id="ARBA00005933"/>
    </source>
</evidence>
<dbReference type="SUPFAM" id="SSF103511">
    <property type="entry name" value="Chlorophyll a-b binding protein"/>
    <property type="match status" value="1"/>
</dbReference>
<keyword evidence="4" id="KW-0150">Chloroplast</keyword>
<comment type="subcellular location">
    <subcellularLocation>
        <location evidence="2">Plastid</location>
        <location evidence="2">Chloroplast</location>
    </subcellularLocation>
</comment>
<feature type="binding site" evidence="8">
    <location>
        <position position="117"/>
    </location>
    <ligand>
        <name>chlorophyll a</name>
        <dbReference type="ChEBI" id="CHEBI:58416"/>
        <label>1</label>
    </ligand>
</feature>
<dbReference type="GO" id="GO:0016168">
    <property type="term" value="F:chlorophyll binding"/>
    <property type="evidence" value="ECO:0007669"/>
    <property type="project" value="UniProtKB-KW"/>
</dbReference>
<dbReference type="AlphaFoldDB" id="A0A7S2KL03"/>
<organism evidence="10">
    <name type="scientific">Leptocylindrus danicus</name>
    <dbReference type="NCBI Taxonomy" id="163516"/>
    <lineage>
        <taxon>Eukaryota</taxon>
        <taxon>Sar</taxon>
        <taxon>Stramenopiles</taxon>
        <taxon>Ochrophyta</taxon>
        <taxon>Bacillariophyta</taxon>
        <taxon>Coscinodiscophyceae</taxon>
        <taxon>Chaetocerotophycidae</taxon>
        <taxon>Leptocylindrales</taxon>
        <taxon>Leptocylindraceae</taxon>
        <taxon>Leptocylindrus</taxon>
    </lineage>
</organism>
<accession>A0A7S2KL03</accession>
<dbReference type="EMBL" id="HBGY01015412">
    <property type="protein sequence ID" value="CAD9579938.1"/>
    <property type="molecule type" value="Transcribed_RNA"/>
</dbReference>
<dbReference type="GO" id="GO:0030076">
    <property type="term" value="C:light-harvesting complex"/>
    <property type="evidence" value="ECO:0007669"/>
    <property type="project" value="UniProtKB-KW"/>
</dbReference>
<feature type="signal peptide" evidence="9">
    <location>
        <begin position="1"/>
        <end position="22"/>
    </location>
</feature>
<feature type="binding site" evidence="8">
    <location>
        <position position="101"/>
    </location>
    <ligand>
        <name>chlorophyll a</name>
        <dbReference type="ChEBI" id="CHEBI:58416"/>
        <label>1</label>
    </ligand>
</feature>
<feature type="chain" id="PRO_5031336854" description="Plastid light harvesting protein" evidence="9">
    <location>
        <begin position="23"/>
        <end position="222"/>
    </location>
</feature>
<evidence type="ECO:0000313" key="10">
    <source>
        <dbReference type="EMBL" id="CAD9579938.1"/>
    </source>
</evidence>
<dbReference type="InterPro" id="IPR022796">
    <property type="entry name" value="Chloroa_b-bind"/>
</dbReference>
<reference evidence="10" key="1">
    <citation type="submission" date="2021-01" db="EMBL/GenBank/DDBJ databases">
        <authorList>
            <person name="Corre E."/>
            <person name="Pelletier E."/>
            <person name="Niang G."/>
            <person name="Scheremetjew M."/>
            <person name="Finn R."/>
            <person name="Kale V."/>
            <person name="Holt S."/>
            <person name="Cochrane G."/>
            <person name="Meng A."/>
            <person name="Brown T."/>
            <person name="Cohen L."/>
        </authorList>
    </citation>
    <scope>NUCLEOTIDE SEQUENCE</scope>
    <source>
        <strain evidence="10">B650</strain>
    </source>
</reference>
<sequence>MKFVIHQSAILLLTTPPRAVNAFSPPPNAHNHKVKSGALHTSMNFGDETSISQAEIDSPEGVGAPDNPEADMSIALPFLERPAILTGAIPGDVGFDPLRFSQSFEDLLEYRNSEVKHGRLAMLGSVAYTITHYFDPSHNLIPSDRFGFWVFSALMSAGLEYYSIYYSMNSAEYSFPGDLGLDPFGFYPSDYEGRRRMQLAETKHGRVAMIAVAINAWQSFHA</sequence>
<dbReference type="Pfam" id="PF00504">
    <property type="entry name" value="Chloroa_b-bind"/>
    <property type="match status" value="1"/>
</dbReference>
<dbReference type="InterPro" id="IPR001344">
    <property type="entry name" value="Chloro_AB-bd_pln"/>
</dbReference>
<evidence type="ECO:0000256" key="5">
    <source>
        <dbReference type="ARBA" id="ARBA00022531"/>
    </source>
</evidence>
<evidence type="ECO:0000256" key="1">
    <source>
        <dbReference type="ARBA" id="ARBA00004022"/>
    </source>
</evidence>
<feature type="binding site" evidence="8">
    <location>
        <position position="114"/>
    </location>
    <ligand>
        <name>chlorophyll a</name>
        <dbReference type="ChEBI" id="CHEBI:58416"/>
        <label>1</label>
    </ligand>
</feature>
<feature type="binding site" evidence="8">
    <location>
        <position position="201"/>
    </location>
    <ligand>
        <name>chlorophyll a</name>
        <dbReference type="ChEBI" id="CHEBI:58416"/>
        <label>1</label>
    </ligand>
</feature>
<keyword evidence="6" id="KW-0934">Plastid</keyword>
<gene>
    <name evidence="10" type="ORF">LDAN0321_LOCUS9993</name>
</gene>
<dbReference type="GO" id="GO:0016020">
    <property type="term" value="C:membrane"/>
    <property type="evidence" value="ECO:0007669"/>
    <property type="project" value="InterPro"/>
</dbReference>
<feature type="binding site" description="axial binding residue" evidence="8">
    <location>
        <position position="119"/>
    </location>
    <ligand>
        <name>chlorophyll b</name>
        <dbReference type="ChEBI" id="CHEBI:61721"/>
        <label>1</label>
    </ligand>
    <ligandPart>
        <name>Mg</name>
        <dbReference type="ChEBI" id="CHEBI:25107"/>
    </ligandPart>
</feature>
<name>A0A7S2KL03_9STRA</name>
<protein>
    <recommendedName>
        <fullName evidence="11">Plastid light harvesting protein</fullName>
    </recommendedName>
</protein>
<dbReference type="GO" id="GO:0009765">
    <property type="term" value="P:photosynthesis, light harvesting"/>
    <property type="evidence" value="ECO:0007669"/>
    <property type="project" value="InterPro"/>
</dbReference>
<evidence type="ECO:0000256" key="2">
    <source>
        <dbReference type="ARBA" id="ARBA00004229"/>
    </source>
</evidence>
<proteinExistence type="inferred from homology"/>
<evidence type="ECO:0008006" key="11">
    <source>
        <dbReference type="Google" id="ProtNLM"/>
    </source>
</evidence>
<comment type="similarity">
    <text evidence="3">Belongs to the fucoxanthin chlorophyll protein family.</text>
</comment>
<keyword evidence="8" id="KW-0148">Chlorophyll</keyword>
<keyword evidence="7" id="KW-0437">Light-harvesting polypeptide</keyword>
<feature type="binding site" evidence="8">
    <location>
        <position position="206"/>
    </location>
    <ligand>
        <name>chlorophyll a</name>
        <dbReference type="ChEBI" id="CHEBI:58416"/>
        <label>1</label>
    </ligand>
</feature>
<evidence type="ECO:0000256" key="4">
    <source>
        <dbReference type="ARBA" id="ARBA00022528"/>
    </source>
</evidence>
<dbReference type="PANTHER" id="PTHR21649">
    <property type="entry name" value="CHLOROPHYLL A/B BINDING PROTEIN"/>
    <property type="match status" value="1"/>
</dbReference>
<comment type="function">
    <text evidence="1">The light-harvesting complex (LHC) functions as a light receptor, it captures and delivers excitation energy to photosystems with which it is closely associated. Energy is transferred from the carotenoid and chlorophyll C (or B) to chlorophyll A and the photosynthetic reaction centers where it is used to synthesize ATP and reducing power.</text>
</comment>
<dbReference type="Gene3D" id="1.10.3460.10">
    <property type="entry name" value="Chlorophyll a/b binding protein domain"/>
    <property type="match status" value="1"/>
</dbReference>
<feature type="binding site" evidence="8">
    <location>
        <position position="160"/>
    </location>
    <ligand>
        <name>chlorophyll b</name>
        <dbReference type="ChEBI" id="CHEBI:61721"/>
        <label>3</label>
    </ligand>
</feature>
<evidence type="ECO:0000256" key="9">
    <source>
        <dbReference type="SAM" id="SignalP"/>
    </source>
</evidence>
<keyword evidence="5" id="KW-0602">Photosynthesis</keyword>
<evidence type="ECO:0000256" key="7">
    <source>
        <dbReference type="ARBA" id="ARBA00023243"/>
    </source>
</evidence>
<dbReference type="GO" id="GO:0009507">
    <property type="term" value="C:chloroplast"/>
    <property type="evidence" value="ECO:0007669"/>
    <property type="project" value="UniProtKB-SubCell"/>
</dbReference>
<evidence type="ECO:0000256" key="8">
    <source>
        <dbReference type="PIRSR" id="PIRSR601344-1"/>
    </source>
</evidence>
<keyword evidence="9" id="KW-0732">Signal</keyword>
<keyword evidence="8" id="KW-0157">Chromophore</keyword>
<evidence type="ECO:0000256" key="6">
    <source>
        <dbReference type="ARBA" id="ARBA00022640"/>
    </source>
</evidence>